<dbReference type="SUPFAM" id="SSF55486">
    <property type="entry name" value="Metalloproteases ('zincins'), catalytic domain"/>
    <property type="match status" value="1"/>
</dbReference>
<organism evidence="12 13">
    <name type="scientific">Folsomia candida</name>
    <name type="common">Springtail</name>
    <dbReference type="NCBI Taxonomy" id="158441"/>
    <lineage>
        <taxon>Eukaryota</taxon>
        <taxon>Metazoa</taxon>
        <taxon>Ecdysozoa</taxon>
        <taxon>Arthropoda</taxon>
        <taxon>Hexapoda</taxon>
        <taxon>Collembola</taxon>
        <taxon>Entomobryomorpha</taxon>
        <taxon>Isotomoidea</taxon>
        <taxon>Isotomidae</taxon>
        <taxon>Proisotominae</taxon>
        <taxon>Folsomia</taxon>
    </lineage>
</organism>
<dbReference type="InterPro" id="IPR024079">
    <property type="entry name" value="MetalloPept_cat_dom_sf"/>
</dbReference>
<comment type="cofactor">
    <cofactor evidence="1">
        <name>Zn(2+)</name>
        <dbReference type="ChEBI" id="CHEBI:29105"/>
    </cofactor>
</comment>
<evidence type="ECO:0000256" key="2">
    <source>
        <dbReference type="ARBA" id="ARBA00004401"/>
    </source>
</evidence>
<evidence type="ECO:0000313" key="12">
    <source>
        <dbReference type="EMBL" id="OXA51353.1"/>
    </source>
</evidence>
<dbReference type="PANTHER" id="PTHR11733:SF237">
    <property type="entry name" value="NEPRILYSIN-LIKE 4"/>
    <property type="match status" value="1"/>
</dbReference>
<keyword evidence="8" id="KW-0482">Metalloprotease</keyword>
<dbReference type="GO" id="GO:0046872">
    <property type="term" value="F:metal ion binding"/>
    <property type="evidence" value="ECO:0007669"/>
    <property type="project" value="UniProtKB-KW"/>
</dbReference>
<keyword evidence="6" id="KW-0378">Hydrolase</keyword>
<dbReference type="CDD" id="cd08662">
    <property type="entry name" value="M13"/>
    <property type="match status" value="1"/>
</dbReference>
<feature type="region of interest" description="Disordered" evidence="9">
    <location>
        <begin position="33"/>
        <end position="67"/>
    </location>
</feature>
<dbReference type="InterPro" id="IPR008753">
    <property type="entry name" value="Peptidase_M13_N"/>
</dbReference>
<accession>A0A226E1E1</accession>
<keyword evidence="13" id="KW-1185">Reference proteome</keyword>
<dbReference type="OMA" id="QNIDDYY"/>
<name>A0A226E1E1_FOLCA</name>
<dbReference type="InterPro" id="IPR000718">
    <property type="entry name" value="Peptidase_M13"/>
</dbReference>
<comment type="subcellular location">
    <subcellularLocation>
        <location evidence="2">Cell membrane</location>
        <topology evidence="2">Single-pass type II membrane protein</topology>
    </subcellularLocation>
</comment>
<dbReference type="EMBL" id="LNIX01000007">
    <property type="protein sequence ID" value="OXA51353.1"/>
    <property type="molecule type" value="Genomic_DNA"/>
</dbReference>
<dbReference type="Pfam" id="PF05649">
    <property type="entry name" value="Peptidase_M13_N"/>
    <property type="match status" value="1"/>
</dbReference>
<dbReference type="PRINTS" id="PR00786">
    <property type="entry name" value="NEPRILYSIN"/>
</dbReference>
<feature type="domain" description="Peptidase M13 N-terminal" evidence="11">
    <location>
        <begin position="83"/>
        <end position="494"/>
    </location>
</feature>
<evidence type="ECO:0000259" key="10">
    <source>
        <dbReference type="Pfam" id="PF01431"/>
    </source>
</evidence>
<dbReference type="GO" id="GO:0004222">
    <property type="term" value="F:metalloendopeptidase activity"/>
    <property type="evidence" value="ECO:0007669"/>
    <property type="project" value="InterPro"/>
</dbReference>
<evidence type="ECO:0000256" key="4">
    <source>
        <dbReference type="ARBA" id="ARBA00022670"/>
    </source>
</evidence>
<comment type="caution">
    <text evidence="12">The sequence shown here is derived from an EMBL/GenBank/DDBJ whole genome shotgun (WGS) entry which is preliminary data.</text>
</comment>
<evidence type="ECO:0000256" key="3">
    <source>
        <dbReference type="ARBA" id="ARBA00007357"/>
    </source>
</evidence>
<proteinExistence type="inferred from homology"/>
<dbReference type="PANTHER" id="PTHR11733">
    <property type="entry name" value="ZINC METALLOPROTEASE FAMILY M13 NEPRILYSIN-RELATED"/>
    <property type="match status" value="1"/>
</dbReference>
<gene>
    <name evidence="12" type="ORF">Fcan01_13332</name>
</gene>
<dbReference type="AlphaFoldDB" id="A0A226E1E1"/>
<dbReference type="InterPro" id="IPR042089">
    <property type="entry name" value="Peptidase_M13_dom_2"/>
</dbReference>
<sequence>MEGRRVPKSLFVLLTCGLLAFGALVMLVRMPRPEDPTEEDSSDSPMLAALTANSPPGGRRNDKGPLLKEEDAVCRSKSCIETDILREPAKPDDPFQLNQAKDFFKACISTGELEKVGLKPVFQMLQLYGGWPILSPPGTWNATNFNWWRSMADLKRMFGTSSIFDIVVNQHLSNPNFSTVHLQQPSLFLSRPYYINKNNFPSYLTAFKELIVNIVKELKSSPAISSFPNLSGPLNLKYIEAKAAEIVAFEEEIAKLSRDGVETQYGLRNFTATLTLNYLQAIFNNYTTPNSTNKVCKDHIINGPMLFRKILKIIMLKPSCIMDIKLELKKLLDFTFRTAGTTISETQLVSMSDTNYMGNMFELLSTTPVEVLANYLHFRMLSWVVSGTTAAMRGHIHKYQRVVYGITEPSPRSLYDFRDYVCASSTEEKFGLALTQPYLNRVKIGNDVVEKAADMMEQVRKSFIQLLDSAKWMNSSLKGSLRKKARTITPCIGFAPWMSPNGSEFDRHTFQEHLNNHFAGLNIGNGGYLQKLWNVRAWLTDQKLKLLKERFVPGCKWTTFPGQIGAFYDIRRQAVNVPLGLLQAPFFYDGVPIAVNYGGLGSILGHEFTHGFTVYGWTETTSGKFSPISQCLIDQYNRFKVPEANLHIHGALTLDENFPDNGGLLEAYKTFKTFAPKTPQKLPGMTKFSQEQLFFIGFANEFVDAWNCPVGSPMNPQKYKKCSAFN</sequence>
<evidence type="ECO:0000256" key="1">
    <source>
        <dbReference type="ARBA" id="ARBA00001947"/>
    </source>
</evidence>
<evidence type="ECO:0000256" key="8">
    <source>
        <dbReference type="ARBA" id="ARBA00023049"/>
    </source>
</evidence>
<feature type="domain" description="Peptidase M13 C-terminal" evidence="10">
    <location>
        <begin position="566"/>
        <end position="701"/>
    </location>
</feature>
<dbReference type="PROSITE" id="PS51885">
    <property type="entry name" value="NEPRILYSIN"/>
    <property type="match status" value="1"/>
</dbReference>
<dbReference type="OrthoDB" id="6475849at2759"/>
<evidence type="ECO:0000256" key="5">
    <source>
        <dbReference type="ARBA" id="ARBA00022723"/>
    </source>
</evidence>
<keyword evidence="5" id="KW-0479">Metal-binding</keyword>
<keyword evidence="7" id="KW-0862">Zinc</keyword>
<evidence type="ECO:0000256" key="6">
    <source>
        <dbReference type="ARBA" id="ARBA00022801"/>
    </source>
</evidence>
<dbReference type="Gene3D" id="3.40.390.10">
    <property type="entry name" value="Collagenase (Catalytic Domain)"/>
    <property type="match status" value="1"/>
</dbReference>
<evidence type="ECO:0000313" key="13">
    <source>
        <dbReference type="Proteomes" id="UP000198287"/>
    </source>
</evidence>
<dbReference type="Proteomes" id="UP000198287">
    <property type="component" value="Unassembled WGS sequence"/>
</dbReference>
<dbReference type="Pfam" id="PF01431">
    <property type="entry name" value="Peptidase_M13"/>
    <property type="match status" value="1"/>
</dbReference>
<keyword evidence="4" id="KW-0645">Protease</keyword>
<reference evidence="12 13" key="1">
    <citation type="submission" date="2015-12" db="EMBL/GenBank/DDBJ databases">
        <title>The genome of Folsomia candida.</title>
        <authorList>
            <person name="Faddeeva A."/>
            <person name="Derks M.F."/>
            <person name="Anvar Y."/>
            <person name="Smit S."/>
            <person name="Van Straalen N."/>
            <person name="Roelofs D."/>
        </authorList>
    </citation>
    <scope>NUCLEOTIDE SEQUENCE [LARGE SCALE GENOMIC DNA]</scope>
    <source>
        <strain evidence="12 13">VU population</strain>
        <tissue evidence="12">Whole body</tissue>
    </source>
</reference>
<evidence type="ECO:0000259" key="11">
    <source>
        <dbReference type="Pfam" id="PF05649"/>
    </source>
</evidence>
<dbReference type="GO" id="GO:0005886">
    <property type="term" value="C:plasma membrane"/>
    <property type="evidence" value="ECO:0007669"/>
    <property type="project" value="UniProtKB-SubCell"/>
</dbReference>
<evidence type="ECO:0000256" key="9">
    <source>
        <dbReference type="SAM" id="MobiDB-lite"/>
    </source>
</evidence>
<dbReference type="STRING" id="158441.A0A226E1E1"/>
<dbReference type="GO" id="GO:0016485">
    <property type="term" value="P:protein processing"/>
    <property type="evidence" value="ECO:0007669"/>
    <property type="project" value="TreeGrafter"/>
</dbReference>
<dbReference type="Gene3D" id="1.10.1380.10">
    <property type="entry name" value="Neutral endopeptidase , domain2"/>
    <property type="match status" value="2"/>
</dbReference>
<evidence type="ECO:0000256" key="7">
    <source>
        <dbReference type="ARBA" id="ARBA00022833"/>
    </source>
</evidence>
<comment type="similarity">
    <text evidence="3">Belongs to the peptidase M13 family.</text>
</comment>
<protein>
    <submittedName>
        <fullName evidence="12">Neprilysin</fullName>
    </submittedName>
</protein>
<dbReference type="InterPro" id="IPR018497">
    <property type="entry name" value="Peptidase_M13_C"/>
</dbReference>